<evidence type="ECO:0000256" key="2">
    <source>
        <dbReference type="ARBA" id="ARBA00022475"/>
    </source>
</evidence>
<dbReference type="PANTHER" id="PTHR33908:SF3">
    <property type="entry name" value="UNDECAPRENYL PHOSPHATE-ALPHA-4-AMINO-4-DEOXY-L-ARABINOSE ARABINOSYL TRANSFERASE"/>
    <property type="match status" value="1"/>
</dbReference>
<evidence type="ECO:0000259" key="9">
    <source>
        <dbReference type="Pfam" id="PF13231"/>
    </source>
</evidence>
<keyword evidence="3" id="KW-0328">Glycosyltransferase</keyword>
<protein>
    <recommendedName>
        <fullName evidence="9">Glycosyltransferase RgtA/B/C/D-like domain-containing protein</fullName>
    </recommendedName>
</protein>
<evidence type="ECO:0000256" key="1">
    <source>
        <dbReference type="ARBA" id="ARBA00004651"/>
    </source>
</evidence>
<keyword evidence="4" id="KW-0808">Transferase</keyword>
<dbReference type="GO" id="GO:0016763">
    <property type="term" value="F:pentosyltransferase activity"/>
    <property type="evidence" value="ECO:0007669"/>
    <property type="project" value="TreeGrafter"/>
</dbReference>
<dbReference type="GO" id="GO:0005886">
    <property type="term" value="C:plasma membrane"/>
    <property type="evidence" value="ECO:0007669"/>
    <property type="project" value="UniProtKB-SubCell"/>
</dbReference>
<evidence type="ECO:0000256" key="5">
    <source>
        <dbReference type="ARBA" id="ARBA00022692"/>
    </source>
</evidence>
<feature type="transmembrane region" description="Helical" evidence="8">
    <location>
        <begin position="378"/>
        <end position="398"/>
    </location>
</feature>
<feature type="transmembrane region" description="Helical" evidence="8">
    <location>
        <begin position="300"/>
        <end position="318"/>
    </location>
</feature>
<evidence type="ECO:0000256" key="3">
    <source>
        <dbReference type="ARBA" id="ARBA00022676"/>
    </source>
</evidence>
<feature type="transmembrane region" description="Helical" evidence="8">
    <location>
        <begin position="352"/>
        <end position="371"/>
    </location>
</feature>
<gene>
    <name evidence="10" type="ORF">J40TS1_38110</name>
</gene>
<evidence type="ECO:0000256" key="8">
    <source>
        <dbReference type="SAM" id="Phobius"/>
    </source>
</evidence>
<evidence type="ECO:0000313" key="11">
    <source>
        <dbReference type="Proteomes" id="UP000683139"/>
    </source>
</evidence>
<keyword evidence="5 8" id="KW-0812">Transmembrane</keyword>
<dbReference type="GO" id="GO:0010041">
    <property type="term" value="P:response to iron(III) ion"/>
    <property type="evidence" value="ECO:0007669"/>
    <property type="project" value="TreeGrafter"/>
</dbReference>
<keyword evidence="2" id="KW-1003">Cell membrane</keyword>
<keyword evidence="11" id="KW-1185">Reference proteome</keyword>
<feature type="transmembrane region" description="Helical" evidence="8">
    <location>
        <begin position="145"/>
        <end position="163"/>
    </location>
</feature>
<feature type="transmembrane region" description="Helical" evidence="8">
    <location>
        <begin position="214"/>
        <end position="234"/>
    </location>
</feature>
<dbReference type="Pfam" id="PF13231">
    <property type="entry name" value="PMT_2"/>
    <property type="match status" value="1"/>
</dbReference>
<dbReference type="EMBL" id="BOSE01000007">
    <property type="protein sequence ID" value="GIP18169.1"/>
    <property type="molecule type" value="Genomic_DNA"/>
</dbReference>
<evidence type="ECO:0000256" key="7">
    <source>
        <dbReference type="ARBA" id="ARBA00023136"/>
    </source>
</evidence>
<evidence type="ECO:0000256" key="6">
    <source>
        <dbReference type="ARBA" id="ARBA00022989"/>
    </source>
</evidence>
<sequence>MKQIVNWVKDYKWFLAIFLLGAAIRLFLIHIVPPGLNQDEASIGYDAYAVLHYGIDRNGYYNPIHFIAWGSGQNALYAYLSMPFIYLFGLTPLSVRAVSIIFGIIGLLVFYLLFTRIHHNKLFALLGMFLLAISPWHIMMSRWALESNLFPSLVLIGVLLLYTSFEKNKWFPAACFVFALSLYAYGTSYFFVPVFLIIAVGYALFFKRLKIKQLILGIAVFIVTSTPILLFVLINRLKLASIDLGLFTIPRLTGTPRFDQVSSVFSGNMLQQGIENFKKFIVMFLKQDDGLIWNSLPPYGFLYIFCIPLLLIGLGKAVYSLKDRRWNHEFVMLAWFISAIAMAFITDVNINRINIIYIPSIYFVATGVWVLRKKFAATFIPIVAAFAICFVGFTNDYFTKFPDKVSSAFFESLGDALQYATNETDGKIAVTNTVNMPYIFALFYEKTDPKVFQDTVQYVNPDSPFQSVSSFGRYYFTDERENDQQISAFVIPNSKISQYQGGEFKLETFKHYSVAVRHANSDETAELNASELNIIKDSSFESEDGAWHFTGNSGIGTNRPVTGSNLAYLDIGNENIISQQLTVEQERTYTFSAFVSAGGDGGKIGIKVGNTVLAEMNIPYEYDYLSLSQEVTLSANEPIEVYVIGGNGWVNVDDISLTLMK</sequence>
<dbReference type="GO" id="GO:0009103">
    <property type="term" value="P:lipopolysaccharide biosynthetic process"/>
    <property type="evidence" value="ECO:0007669"/>
    <property type="project" value="UniProtKB-ARBA"/>
</dbReference>
<accession>A0A919YU44</accession>
<evidence type="ECO:0000256" key="4">
    <source>
        <dbReference type="ARBA" id="ARBA00022679"/>
    </source>
</evidence>
<feature type="transmembrane region" description="Helical" evidence="8">
    <location>
        <begin position="330"/>
        <end position="346"/>
    </location>
</feature>
<comment type="subcellular location">
    <subcellularLocation>
        <location evidence="1">Cell membrane</location>
        <topology evidence="1">Multi-pass membrane protein</topology>
    </subcellularLocation>
</comment>
<proteinExistence type="predicted"/>
<feature type="transmembrane region" description="Helical" evidence="8">
    <location>
        <begin position="12"/>
        <end position="32"/>
    </location>
</feature>
<dbReference type="InterPro" id="IPR038731">
    <property type="entry name" value="RgtA/B/C-like"/>
</dbReference>
<organism evidence="10 11">
    <name type="scientific">Paenibacillus montaniterrae</name>
    <dbReference type="NCBI Taxonomy" id="429341"/>
    <lineage>
        <taxon>Bacteria</taxon>
        <taxon>Bacillati</taxon>
        <taxon>Bacillota</taxon>
        <taxon>Bacilli</taxon>
        <taxon>Bacillales</taxon>
        <taxon>Paenibacillaceae</taxon>
        <taxon>Paenibacillus</taxon>
    </lineage>
</organism>
<reference evidence="10" key="1">
    <citation type="submission" date="2021-03" db="EMBL/GenBank/DDBJ databases">
        <title>Antimicrobial resistance genes in bacteria isolated from Japanese honey, and their potential for conferring macrolide and lincosamide resistance in the American foulbrood pathogen Paenibacillus larvae.</title>
        <authorList>
            <person name="Okamoto M."/>
            <person name="Kumagai M."/>
            <person name="Kanamori H."/>
            <person name="Takamatsu D."/>
        </authorList>
    </citation>
    <scope>NUCLEOTIDE SEQUENCE</scope>
    <source>
        <strain evidence="10">J40TS1</strain>
    </source>
</reference>
<feature type="domain" description="Glycosyltransferase RgtA/B/C/D-like" evidence="9">
    <location>
        <begin position="77"/>
        <end position="227"/>
    </location>
</feature>
<comment type="caution">
    <text evidence="10">The sequence shown here is derived from an EMBL/GenBank/DDBJ whole genome shotgun (WGS) entry which is preliminary data.</text>
</comment>
<dbReference type="AlphaFoldDB" id="A0A919YU44"/>
<dbReference type="RefSeq" id="WP_213518224.1">
    <property type="nucleotide sequence ID" value="NZ_BOSE01000007.1"/>
</dbReference>
<keyword evidence="7 8" id="KW-0472">Membrane</keyword>
<feature type="transmembrane region" description="Helical" evidence="8">
    <location>
        <begin position="84"/>
        <end position="110"/>
    </location>
</feature>
<dbReference type="PANTHER" id="PTHR33908">
    <property type="entry name" value="MANNOSYLTRANSFERASE YKCB-RELATED"/>
    <property type="match status" value="1"/>
</dbReference>
<feature type="transmembrane region" description="Helical" evidence="8">
    <location>
        <begin position="122"/>
        <end position="139"/>
    </location>
</feature>
<dbReference type="Proteomes" id="UP000683139">
    <property type="component" value="Unassembled WGS sequence"/>
</dbReference>
<name>A0A919YU44_9BACL</name>
<evidence type="ECO:0000313" key="10">
    <source>
        <dbReference type="EMBL" id="GIP18169.1"/>
    </source>
</evidence>
<dbReference type="InterPro" id="IPR050297">
    <property type="entry name" value="LipidA_mod_glycosyltrf_83"/>
</dbReference>
<dbReference type="Gene3D" id="2.60.120.260">
    <property type="entry name" value="Galactose-binding domain-like"/>
    <property type="match status" value="1"/>
</dbReference>
<keyword evidence="6 8" id="KW-1133">Transmembrane helix</keyword>